<dbReference type="GO" id="GO:0015344">
    <property type="term" value="F:siderophore uptake transmembrane transporter activity"/>
    <property type="evidence" value="ECO:0007669"/>
    <property type="project" value="TreeGrafter"/>
</dbReference>
<dbReference type="HOGENOM" id="CLU_004317_0_1_10"/>
<keyword evidence="12" id="KW-1185">Reference proteome</keyword>
<comment type="caution">
    <text evidence="11">The sequence shown here is derived from an EMBL/GenBank/DDBJ whole genome shotgun (WGS) entry which is preliminary data.</text>
</comment>
<feature type="chain" id="PRO_5003300968" evidence="9">
    <location>
        <begin position="22"/>
        <end position="1087"/>
    </location>
</feature>
<dbReference type="InterPro" id="IPR023996">
    <property type="entry name" value="TonB-dep_OMP_SusC/RagA"/>
</dbReference>
<dbReference type="OrthoDB" id="9768177at2"/>
<dbReference type="PANTHER" id="PTHR30069:SF29">
    <property type="entry name" value="HEMOGLOBIN AND HEMOGLOBIN-HAPTOGLOBIN-BINDING PROTEIN 1-RELATED"/>
    <property type="match status" value="1"/>
</dbReference>
<dbReference type="Gene3D" id="2.40.170.20">
    <property type="entry name" value="TonB-dependent receptor, beta-barrel domain"/>
    <property type="match status" value="1"/>
</dbReference>
<evidence type="ECO:0000256" key="6">
    <source>
        <dbReference type="ARBA" id="ARBA00023136"/>
    </source>
</evidence>
<keyword evidence="7 8" id="KW-0998">Cell outer membrane</keyword>
<evidence type="ECO:0000256" key="2">
    <source>
        <dbReference type="ARBA" id="ARBA00022448"/>
    </source>
</evidence>
<evidence type="ECO:0000256" key="8">
    <source>
        <dbReference type="PROSITE-ProRule" id="PRU01360"/>
    </source>
</evidence>
<dbReference type="NCBIfam" id="TIGR04056">
    <property type="entry name" value="OMP_RagA_SusC"/>
    <property type="match status" value="1"/>
</dbReference>
<dbReference type="InterPro" id="IPR036942">
    <property type="entry name" value="Beta-barrel_TonB_sf"/>
</dbReference>
<keyword evidence="2 8" id="KW-0813">Transport</keyword>
<reference evidence="11 12" key="1">
    <citation type="submission" date="2011-02" db="EMBL/GenBank/DDBJ databases">
        <authorList>
            <person name="Weinstock G."/>
            <person name="Sodergren E."/>
            <person name="Clifton S."/>
            <person name="Fulton L."/>
            <person name="Fulton B."/>
            <person name="Courtney L."/>
            <person name="Fronick C."/>
            <person name="Harrison M."/>
            <person name="Strong C."/>
            <person name="Farmer C."/>
            <person name="Delahaunty K."/>
            <person name="Markovic C."/>
            <person name="Hall O."/>
            <person name="Minx P."/>
            <person name="Tomlinson C."/>
            <person name="Mitreva M."/>
            <person name="Hou S."/>
            <person name="Chen J."/>
            <person name="Wollam A."/>
            <person name="Pepin K.H."/>
            <person name="Johnson M."/>
            <person name="Bhonagiri V."/>
            <person name="Zhang X."/>
            <person name="Suruliraj S."/>
            <person name="Warren W."/>
            <person name="Chinwalla A."/>
            <person name="Mardis E.R."/>
            <person name="Wilson R.K."/>
        </authorList>
    </citation>
    <scope>NUCLEOTIDE SEQUENCE [LARGE SCALE GENOMIC DNA]</scope>
    <source>
        <strain evidence="11 12">YIT 11841</strain>
    </source>
</reference>
<dbReference type="AlphaFoldDB" id="F3QW65"/>
<dbReference type="InterPro" id="IPR008969">
    <property type="entry name" value="CarboxyPept-like_regulatory"/>
</dbReference>
<evidence type="ECO:0000313" key="12">
    <source>
        <dbReference type="Proteomes" id="UP000005546"/>
    </source>
</evidence>
<dbReference type="SUPFAM" id="SSF49464">
    <property type="entry name" value="Carboxypeptidase regulatory domain-like"/>
    <property type="match status" value="1"/>
</dbReference>
<dbReference type="GO" id="GO:0044718">
    <property type="term" value="P:siderophore transmembrane transport"/>
    <property type="evidence" value="ECO:0007669"/>
    <property type="project" value="TreeGrafter"/>
</dbReference>
<dbReference type="GO" id="GO:0009279">
    <property type="term" value="C:cell outer membrane"/>
    <property type="evidence" value="ECO:0007669"/>
    <property type="project" value="UniProtKB-SubCell"/>
</dbReference>
<organism evidence="11 12">
    <name type="scientific">Paraprevotella xylaniphila YIT 11841</name>
    <dbReference type="NCBI Taxonomy" id="762982"/>
    <lineage>
        <taxon>Bacteria</taxon>
        <taxon>Pseudomonadati</taxon>
        <taxon>Bacteroidota</taxon>
        <taxon>Bacteroidia</taxon>
        <taxon>Bacteroidales</taxon>
        <taxon>Prevotellaceae</taxon>
        <taxon>Paraprevotella</taxon>
    </lineage>
</organism>
<dbReference type="PANTHER" id="PTHR30069">
    <property type="entry name" value="TONB-DEPENDENT OUTER MEMBRANE RECEPTOR"/>
    <property type="match status" value="1"/>
</dbReference>
<feature type="domain" description="TonB-dependent receptor plug" evidence="10">
    <location>
        <begin position="122"/>
        <end position="247"/>
    </location>
</feature>
<name>F3QW65_9BACT</name>
<evidence type="ECO:0000256" key="1">
    <source>
        <dbReference type="ARBA" id="ARBA00004571"/>
    </source>
</evidence>
<comment type="similarity">
    <text evidence="8">Belongs to the TonB-dependent receptor family.</text>
</comment>
<comment type="subcellular location">
    <subcellularLocation>
        <location evidence="1 8">Cell outer membrane</location>
        <topology evidence="1 8">Multi-pass membrane protein</topology>
    </subcellularLocation>
</comment>
<dbReference type="Proteomes" id="UP000005546">
    <property type="component" value="Unassembled WGS sequence"/>
</dbReference>
<dbReference type="NCBIfam" id="TIGR04057">
    <property type="entry name" value="SusC_RagA_signa"/>
    <property type="match status" value="1"/>
</dbReference>
<dbReference type="EMBL" id="AFBR01000069">
    <property type="protein sequence ID" value="EGG52253.1"/>
    <property type="molecule type" value="Genomic_DNA"/>
</dbReference>
<dbReference type="InterPro" id="IPR023997">
    <property type="entry name" value="TonB-dep_OMP_SusC/RagA_CS"/>
</dbReference>
<dbReference type="InterPro" id="IPR012910">
    <property type="entry name" value="Plug_dom"/>
</dbReference>
<dbReference type="STRING" id="762982.HMPREF9442_02446"/>
<protein>
    <submittedName>
        <fullName evidence="11">TonB-dependent receptor plug domain protein</fullName>
    </submittedName>
</protein>
<keyword evidence="5 9" id="KW-0732">Signal</keyword>
<proteinExistence type="inferred from homology"/>
<dbReference type="Gene3D" id="2.170.130.10">
    <property type="entry name" value="TonB-dependent receptor, plug domain"/>
    <property type="match status" value="1"/>
</dbReference>
<gene>
    <name evidence="11" type="ORF">HMPREF9442_02446</name>
</gene>
<accession>F3QW65</accession>
<evidence type="ECO:0000256" key="5">
    <source>
        <dbReference type="ARBA" id="ARBA00022729"/>
    </source>
</evidence>
<evidence type="ECO:0000313" key="11">
    <source>
        <dbReference type="EMBL" id="EGG52253.1"/>
    </source>
</evidence>
<evidence type="ECO:0000256" key="3">
    <source>
        <dbReference type="ARBA" id="ARBA00022452"/>
    </source>
</evidence>
<keyword evidence="4 8" id="KW-0812">Transmembrane</keyword>
<dbReference type="SUPFAM" id="SSF56935">
    <property type="entry name" value="Porins"/>
    <property type="match status" value="1"/>
</dbReference>
<sequence length="1087" mass="121706">MNMRRIECILLCLFIGILSMAAQTRTVTGSVFDKADNQPVIGATIAVMSAQGTVAHGTTTDLDGKFKLEVPSGTQNLTCRFMGYTTATIHLQAGKDNYTVYMENDSKQLNELVVTGYQAIDRRKLTSAVTTIKMSDEIIGGVNNIDQALAGQIAGLSSVTSSGSPSAPVKLRIRGTSSINGTQDPLWVLDGIPLEGTDIPSMEDLQDIDNIYQTSIAGINPQDIESITVLKDAAATAIYGARAANGVIVITTKKGKAGKPQINFSMKLTYNPKTDIDRLNLLNSDEKVDLELGLLQSDYTYRENKGDVARIIAGYGLTDAYKAGGWNALSPEAQADINALRAVNTDWNDILFRDVFNQEYNVSLSGGSEKATYYSALGYYVEQGNVESVKNDRFNLTLKTDYRINNKLKVGASVFANRRKQRSYLTYGDGFTNPVYYSRIANPYLRPFDDEGDYIYDVNVQHSKGDIVSDFNIFEERANTSNINTTTSLMSIFDAELKLDEHFKITSQFGLQWDEGTIEKYAGENSYAMRREKEQNTYSYSDGKRTFLPDGGSNKITDSHQTQWTWKAMAEYDNRFKDIHELEVMLGTEIRHNEYKSLFSAAYGYDNRTLTSVPVIFPTENSAEALPLHTETFTENAFVSWFATGSYTLLHRYTLGGSIRFDGSDIFGVAKKYRYLPLYSVSGLWRISDEPFMKNVTAIDNLGLRASYGLQGNIDKNTSPYLIGKYVQATILPNNPEDALRPQNAPNPDLRWEKTQNVNAGLDLSLWDNAISLSVDYYYRKGTDLIGMRMLPLETGYSSTTVNWASMENQGVEVALTTRNIHTKDFTWFTNLNFGFNDNTVLQETVAENSTTPSREGYPVGAIFAYKTAGLDDEGYPLYLTKDGQKLSAKDFFQLNNAGASSLSAEEQRNLLTYMGSTDPKVSGGFTNTFKYQRVTLSVNCIFNFGMHVQTTPSYSLTTYDRGLNTNRDILDRWTPDNPDGKFPRLINSSDRPEEYSFYDNYPILNNLDIYVKKQNYFRFQSIRLAYDLPTRWLKPIGVKSASVSLEGRDLWVIASNYHNYLDPETMGNPYASPIPKSFIFGLNVNF</sequence>
<evidence type="ECO:0000256" key="9">
    <source>
        <dbReference type="SAM" id="SignalP"/>
    </source>
</evidence>
<dbReference type="InterPro" id="IPR037066">
    <property type="entry name" value="Plug_dom_sf"/>
</dbReference>
<dbReference type="eggNOG" id="COG1629">
    <property type="taxonomic scope" value="Bacteria"/>
</dbReference>
<dbReference type="Gene3D" id="2.60.40.1120">
    <property type="entry name" value="Carboxypeptidase-like, regulatory domain"/>
    <property type="match status" value="1"/>
</dbReference>
<feature type="signal peptide" evidence="9">
    <location>
        <begin position="1"/>
        <end position="21"/>
    </location>
</feature>
<keyword evidence="11" id="KW-0675">Receptor</keyword>
<evidence type="ECO:0000256" key="7">
    <source>
        <dbReference type="ARBA" id="ARBA00023237"/>
    </source>
</evidence>
<dbReference type="InterPro" id="IPR039426">
    <property type="entry name" value="TonB-dep_rcpt-like"/>
</dbReference>
<dbReference type="Pfam" id="PF13715">
    <property type="entry name" value="CarbopepD_reg_2"/>
    <property type="match status" value="1"/>
</dbReference>
<dbReference type="Pfam" id="PF07715">
    <property type="entry name" value="Plug"/>
    <property type="match status" value="1"/>
</dbReference>
<keyword evidence="3 8" id="KW-1134">Transmembrane beta strand</keyword>
<evidence type="ECO:0000259" key="10">
    <source>
        <dbReference type="Pfam" id="PF07715"/>
    </source>
</evidence>
<dbReference type="PROSITE" id="PS52016">
    <property type="entry name" value="TONB_DEPENDENT_REC_3"/>
    <property type="match status" value="1"/>
</dbReference>
<evidence type="ECO:0000256" key="4">
    <source>
        <dbReference type="ARBA" id="ARBA00022692"/>
    </source>
</evidence>
<keyword evidence="6 8" id="KW-0472">Membrane</keyword>